<dbReference type="RefSeq" id="WP_011179086.1">
    <property type="nucleotide sequence ID" value="NC_005955.1"/>
</dbReference>
<dbReference type="OrthoDB" id="9801651at2"/>
<keyword evidence="1" id="KW-0418">Kinase</keyword>
<dbReference type="AlphaFoldDB" id="A0A0H3LTI4"/>
<dbReference type="eggNOG" id="COG2205">
    <property type="taxonomic scope" value="Bacteria"/>
</dbReference>
<protein>
    <submittedName>
        <fullName evidence="1">Sensory box histidine kinase</fullName>
    </submittedName>
</protein>
<evidence type="ECO:0000313" key="1">
    <source>
        <dbReference type="EMBL" id="CAF25787.1"/>
    </source>
</evidence>
<reference evidence="1 2" key="1">
    <citation type="journal article" date="2004" name="Proc. Natl. Acad. Sci. U.S.A.">
        <title>The louse-borne human pathogen Bartonella quintana is a genomic derivative of the zoonotic agent Bartonella henselae.</title>
        <authorList>
            <person name="Alsmark U.C.M."/>
            <person name="Frank A.C."/>
            <person name="Karlberg E.O."/>
            <person name="Legault B.-A."/>
            <person name="Ardell D.H."/>
            <person name="Canbaeck B."/>
            <person name="Eriksson A.-S."/>
            <person name="Naeslund A.K."/>
            <person name="Handley S.A."/>
            <person name="Huvet M."/>
            <person name="La Scola B."/>
            <person name="Holmberg M."/>
            <person name="Andersson S.G.E."/>
        </authorList>
    </citation>
    <scope>NUCLEOTIDE SEQUENCE [LARGE SCALE GENOMIC DNA]</scope>
    <source>
        <strain evidence="1 2">Toulouse</strain>
    </source>
</reference>
<dbReference type="KEGG" id="bqu:BQ02860"/>
<organism evidence="1 2">
    <name type="scientific">Bartonella quintana (strain Toulouse)</name>
    <name type="common">Rochalimaea quintana</name>
    <dbReference type="NCBI Taxonomy" id="283165"/>
    <lineage>
        <taxon>Bacteria</taxon>
        <taxon>Pseudomonadati</taxon>
        <taxon>Pseudomonadota</taxon>
        <taxon>Alphaproteobacteria</taxon>
        <taxon>Hyphomicrobiales</taxon>
        <taxon>Bartonellaceae</taxon>
        <taxon>Bartonella</taxon>
    </lineage>
</organism>
<dbReference type="Proteomes" id="UP000000597">
    <property type="component" value="Chromosome"/>
</dbReference>
<proteinExistence type="predicted"/>
<dbReference type="GO" id="GO:0016301">
    <property type="term" value="F:kinase activity"/>
    <property type="evidence" value="ECO:0007669"/>
    <property type="project" value="UniProtKB-KW"/>
</dbReference>
<accession>A0A0H3LTI4</accession>
<dbReference type="HOGENOM" id="CLU_1036915_0_0_5"/>
<name>A0A0H3LTI4_BARQU</name>
<dbReference type="EMBL" id="BX897700">
    <property type="protein sequence ID" value="CAF25787.1"/>
    <property type="molecule type" value="Genomic_DNA"/>
</dbReference>
<gene>
    <name evidence="1" type="ordered locus">BQ02860</name>
</gene>
<sequence>MPLPFLDYLEREEIKQAFLRGQMAFVLSSDCRNILWSNGVVAYFFGFSSLAAMIQERSFFDQVEHDKILKCAQWAGSVALGSLKRCAEFSVISIDVLGLGKAFFLEASREEAISLIACLDDATISVAVIDENATRLEASSHFCFIDEMVKILLQTIDNEMPVRTILSIGGANTQVGIIRLSVKTESFLILCALLKEEKLKYEQELFRFIPELLPRRFTWKMDKNGRFCDVSKELAEIFCPLTSSILGSHFCELANQFHGERYRVLSGY</sequence>
<evidence type="ECO:0000313" key="2">
    <source>
        <dbReference type="Proteomes" id="UP000000597"/>
    </source>
</evidence>
<keyword evidence="1" id="KW-0808">Transferase</keyword>